<comment type="caution">
    <text evidence="2">The sequence shown here is derived from an EMBL/GenBank/DDBJ whole genome shotgun (WGS) entry which is preliminary data.</text>
</comment>
<keyword evidence="1" id="KW-1133">Transmembrane helix</keyword>
<organism evidence="2 3">
    <name type="scientific">Macrosiphum euphorbiae</name>
    <name type="common">potato aphid</name>
    <dbReference type="NCBI Taxonomy" id="13131"/>
    <lineage>
        <taxon>Eukaryota</taxon>
        <taxon>Metazoa</taxon>
        <taxon>Ecdysozoa</taxon>
        <taxon>Arthropoda</taxon>
        <taxon>Hexapoda</taxon>
        <taxon>Insecta</taxon>
        <taxon>Pterygota</taxon>
        <taxon>Neoptera</taxon>
        <taxon>Paraneoptera</taxon>
        <taxon>Hemiptera</taxon>
        <taxon>Sternorrhyncha</taxon>
        <taxon>Aphidomorpha</taxon>
        <taxon>Aphidoidea</taxon>
        <taxon>Aphididae</taxon>
        <taxon>Macrosiphini</taxon>
        <taxon>Macrosiphum</taxon>
    </lineage>
</organism>
<dbReference type="EMBL" id="CARXXK010000002">
    <property type="protein sequence ID" value="CAI6358248.1"/>
    <property type="molecule type" value="Genomic_DNA"/>
</dbReference>
<proteinExistence type="predicted"/>
<dbReference type="Proteomes" id="UP001160148">
    <property type="component" value="Unassembled WGS sequence"/>
</dbReference>
<keyword evidence="1" id="KW-0472">Membrane</keyword>
<evidence type="ECO:0000313" key="2">
    <source>
        <dbReference type="EMBL" id="CAI6358248.1"/>
    </source>
</evidence>
<reference evidence="2 3" key="1">
    <citation type="submission" date="2023-01" db="EMBL/GenBank/DDBJ databases">
        <authorList>
            <person name="Whitehead M."/>
        </authorList>
    </citation>
    <scope>NUCLEOTIDE SEQUENCE [LARGE SCALE GENOMIC DNA]</scope>
</reference>
<protein>
    <submittedName>
        <fullName evidence="2">Uncharacterized protein</fullName>
    </submittedName>
</protein>
<accession>A0AAV0WQY9</accession>
<gene>
    <name evidence="2" type="ORF">MEUPH1_LOCUS13784</name>
</gene>
<evidence type="ECO:0000313" key="3">
    <source>
        <dbReference type="Proteomes" id="UP001160148"/>
    </source>
</evidence>
<feature type="transmembrane region" description="Helical" evidence="1">
    <location>
        <begin position="126"/>
        <end position="144"/>
    </location>
</feature>
<keyword evidence="1" id="KW-0812">Transmembrane</keyword>
<evidence type="ECO:0000256" key="1">
    <source>
        <dbReference type="SAM" id="Phobius"/>
    </source>
</evidence>
<name>A0AAV0WQY9_9HEMI</name>
<sequence length="146" mass="17111">MNKIANGIFLLLLEKRSINFSTSMSMSLWMFNNASPVKRVSHIVYLNRVLRRRNEENVLSELELLMGNVINNFSILFIKGKMPSSQFCNTSMACLEIHVSIFLSKYSIHQLIARIPHHYEVIFEHLWQLILFCQFLLFGHLVILKK</sequence>
<keyword evidence="3" id="KW-1185">Reference proteome</keyword>
<dbReference type="AlphaFoldDB" id="A0AAV0WQY9"/>